<dbReference type="PANTHER" id="PTHR12113:SF31">
    <property type="entry name" value="DICKKOPF N-TERMINAL CYSTEINE-RICH DOMAIN-CONTAINING PROTEIN"/>
    <property type="match status" value="1"/>
</dbReference>
<dbReference type="PANTHER" id="PTHR12113">
    <property type="entry name" value="DICKKOPF3-LIKE 3"/>
    <property type="match status" value="1"/>
</dbReference>
<keyword evidence="6" id="KW-0732">Signal</keyword>
<dbReference type="AlphaFoldDB" id="A0A1D1V1C8"/>
<dbReference type="InterPro" id="IPR006796">
    <property type="entry name" value="Dickkopf_N"/>
</dbReference>
<protein>
    <recommendedName>
        <fullName evidence="9">Dickkopf N-terminal cysteine-rich domain-containing protein</fullName>
    </recommendedName>
</protein>
<dbReference type="GO" id="GO:0005615">
    <property type="term" value="C:extracellular space"/>
    <property type="evidence" value="ECO:0007669"/>
    <property type="project" value="TreeGrafter"/>
</dbReference>
<dbReference type="STRING" id="947166.A0A1D1V1C8"/>
<dbReference type="Pfam" id="PF04706">
    <property type="entry name" value="Dickkopf_N"/>
    <property type="match status" value="1"/>
</dbReference>
<evidence type="ECO:0000256" key="5">
    <source>
        <dbReference type="ARBA" id="ARBA00022687"/>
    </source>
</evidence>
<evidence type="ECO:0000256" key="2">
    <source>
        <dbReference type="ARBA" id="ARBA00010842"/>
    </source>
</evidence>
<dbReference type="GO" id="GO:0090090">
    <property type="term" value="P:negative regulation of canonical Wnt signaling pathway"/>
    <property type="evidence" value="ECO:0007669"/>
    <property type="project" value="TreeGrafter"/>
</dbReference>
<feature type="region of interest" description="Disordered" evidence="8">
    <location>
        <begin position="43"/>
        <end position="75"/>
    </location>
</feature>
<evidence type="ECO:0000313" key="10">
    <source>
        <dbReference type="EMBL" id="GAU95551.1"/>
    </source>
</evidence>
<dbReference type="GO" id="GO:0048019">
    <property type="term" value="F:receptor antagonist activity"/>
    <property type="evidence" value="ECO:0007669"/>
    <property type="project" value="TreeGrafter"/>
</dbReference>
<dbReference type="Proteomes" id="UP000186922">
    <property type="component" value="Unassembled WGS sequence"/>
</dbReference>
<dbReference type="GO" id="GO:0016055">
    <property type="term" value="P:Wnt signaling pathway"/>
    <property type="evidence" value="ECO:0007669"/>
    <property type="project" value="UniProtKB-KW"/>
</dbReference>
<dbReference type="SMR" id="A0A1D1V1C8"/>
<feature type="domain" description="Dickkopf N-terminal cysteine-rich" evidence="9">
    <location>
        <begin position="79"/>
        <end position="125"/>
    </location>
</feature>
<evidence type="ECO:0000256" key="1">
    <source>
        <dbReference type="ARBA" id="ARBA00004613"/>
    </source>
</evidence>
<name>A0A1D1V1C8_RAMVA</name>
<sequence>MDVLGWLLRLLKTLSLIFLALSHGVSSKFWGLMLSQPLSQSDLGDAALDREPGSPSNDTLELSPSEKSTRHFDDNPGVCSTDKPCGRGKYCDTHYKRCERLKRRGEFCRKDYNCQRRNECVFGRCRKEIPKGQEGSRCADDKDCSANHCCARQHGEFVCKPRLQLSQRCFVPAGGLDYSLNEQCPCEGGLVCQYEPVKSTTQSPTRKNEWFQFTAETAQMKCLPVTF</sequence>
<organism evidence="10 11">
    <name type="scientific">Ramazzottius varieornatus</name>
    <name type="common">Water bear</name>
    <name type="synonym">Tardigrade</name>
    <dbReference type="NCBI Taxonomy" id="947166"/>
    <lineage>
        <taxon>Eukaryota</taxon>
        <taxon>Metazoa</taxon>
        <taxon>Ecdysozoa</taxon>
        <taxon>Tardigrada</taxon>
        <taxon>Eutardigrada</taxon>
        <taxon>Parachela</taxon>
        <taxon>Hypsibioidea</taxon>
        <taxon>Ramazzottiidae</taxon>
        <taxon>Ramazzottius</taxon>
    </lineage>
</organism>
<comment type="caution">
    <text evidence="10">The sequence shown here is derived from an EMBL/GenBank/DDBJ whole genome shotgun (WGS) entry which is preliminary data.</text>
</comment>
<gene>
    <name evidence="10" type="primary">RvY_07151-1</name>
    <name evidence="10" type="synonym">RvY_07151.1</name>
    <name evidence="10" type="ORF">RvY_07151</name>
</gene>
<evidence type="ECO:0000313" key="11">
    <source>
        <dbReference type="Proteomes" id="UP000186922"/>
    </source>
</evidence>
<evidence type="ECO:0000256" key="7">
    <source>
        <dbReference type="ARBA" id="ARBA00023157"/>
    </source>
</evidence>
<accession>A0A1D1V1C8</accession>
<dbReference type="Gene3D" id="2.10.80.10">
    <property type="entry name" value="Lipase, subunit A"/>
    <property type="match status" value="1"/>
</dbReference>
<dbReference type="GO" id="GO:0039706">
    <property type="term" value="F:co-receptor binding"/>
    <property type="evidence" value="ECO:0007669"/>
    <property type="project" value="TreeGrafter"/>
</dbReference>
<evidence type="ECO:0000259" key="9">
    <source>
        <dbReference type="Pfam" id="PF04706"/>
    </source>
</evidence>
<dbReference type="OrthoDB" id="4321958at2759"/>
<feature type="compositionally biased region" description="Polar residues" evidence="8">
    <location>
        <begin position="54"/>
        <end position="66"/>
    </location>
</feature>
<keyword evidence="4" id="KW-0964">Secreted</keyword>
<dbReference type="EMBL" id="BDGG01000003">
    <property type="protein sequence ID" value="GAU95551.1"/>
    <property type="molecule type" value="Genomic_DNA"/>
</dbReference>
<evidence type="ECO:0000256" key="3">
    <source>
        <dbReference type="ARBA" id="ARBA00022473"/>
    </source>
</evidence>
<evidence type="ECO:0000256" key="4">
    <source>
        <dbReference type="ARBA" id="ARBA00022525"/>
    </source>
</evidence>
<keyword evidence="7" id="KW-1015">Disulfide bond</keyword>
<evidence type="ECO:0000256" key="8">
    <source>
        <dbReference type="SAM" id="MobiDB-lite"/>
    </source>
</evidence>
<comment type="subcellular location">
    <subcellularLocation>
        <location evidence="1">Secreted</location>
    </subcellularLocation>
</comment>
<reference evidence="10 11" key="1">
    <citation type="journal article" date="2016" name="Nat. Commun.">
        <title>Extremotolerant tardigrade genome and improved radiotolerance of human cultured cells by tardigrade-unique protein.</title>
        <authorList>
            <person name="Hashimoto T."/>
            <person name="Horikawa D.D."/>
            <person name="Saito Y."/>
            <person name="Kuwahara H."/>
            <person name="Kozuka-Hata H."/>
            <person name="Shin-I T."/>
            <person name="Minakuchi Y."/>
            <person name="Ohishi K."/>
            <person name="Motoyama A."/>
            <person name="Aizu T."/>
            <person name="Enomoto A."/>
            <person name="Kondo K."/>
            <person name="Tanaka S."/>
            <person name="Hara Y."/>
            <person name="Koshikawa S."/>
            <person name="Sagara H."/>
            <person name="Miura T."/>
            <person name="Yokobori S."/>
            <person name="Miyagawa K."/>
            <person name="Suzuki Y."/>
            <person name="Kubo T."/>
            <person name="Oyama M."/>
            <person name="Kohara Y."/>
            <person name="Fujiyama A."/>
            <person name="Arakawa K."/>
            <person name="Katayama T."/>
            <person name="Toyoda A."/>
            <person name="Kunieda T."/>
        </authorList>
    </citation>
    <scope>NUCLEOTIDE SEQUENCE [LARGE SCALE GENOMIC DNA]</scope>
    <source>
        <strain evidence="10 11">YOKOZUNA-1</strain>
    </source>
</reference>
<dbReference type="InterPro" id="IPR039863">
    <property type="entry name" value="DKK1-4"/>
</dbReference>
<keyword evidence="3" id="KW-0217">Developmental protein</keyword>
<keyword evidence="11" id="KW-1185">Reference proteome</keyword>
<keyword evidence="5" id="KW-0879">Wnt signaling pathway</keyword>
<evidence type="ECO:0000256" key="6">
    <source>
        <dbReference type="ARBA" id="ARBA00022729"/>
    </source>
</evidence>
<proteinExistence type="inferred from homology"/>
<comment type="similarity">
    <text evidence="2">Belongs to the dickkopf family.</text>
</comment>